<evidence type="ECO:0000256" key="2">
    <source>
        <dbReference type="SAM" id="SignalP"/>
    </source>
</evidence>
<dbReference type="PROSITE" id="PS51257">
    <property type="entry name" value="PROKAR_LIPOPROTEIN"/>
    <property type="match status" value="1"/>
</dbReference>
<protein>
    <recommendedName>
        <fullName evidence="4">Lipoprotein</fullName>
    </recommendedName>
</protein>
<dbReference type="Pfam" id="PF17472">
    <property type="entry name" value="DUF5425"/>
    <property type="match status" value="1"/>
</dbReference>
<accession>A0A1L4DGJ0</accession>
<feature type="region of interest" description="Disordered" evidence="1">
    <location>
        <begin position="77"/>
        <end position="99"/>
    </location>
</feature>
<name>A0A1L4DGJ0_BORAF</name>
<keyword evidence="3" id="KW-0614">Plasmid</keyword>
<dbReference type="AlphaFoldDB" id="A0A1L4DGJ0"/>
<gene>
    <name evidence="3" type="ORF">BLA32_05530</name>
</gene>
<dbReference type="InterPro" id="IPR035340">
    <property type="entry name" value="DUF5425"/>
</dbReference>
<reference evidence="3" key="1">
    <citation type="submission" date="2016-11" db="EMBL/GenBank/DDBJ databases">
        <title>Borrelia afzelii Genome sequencing and assembly.</title>
        <authorList>
            <person name="Bontemps-Gallo S."/>
        </authorList>
    </citation>
    <scope>NUCLEOTIDE SEQUENCE</scope>
    <source>
        <strain evidence="3">BO23</strain>
        <plasmid evidence="3">unnamed</plasmid>
    </source>
</reference>
<sequence length="99" mass="11069">MNKKFAISLLSTISALLLVLGCDLSSNDAENKMDDISNLEKKYLDNLNYGCLSENEARIQNSQIKLDVNNGIRRSYSSRETNVSNSYSKTHSSCKTKSK</sequence>
<evidence type="ECO:0000256" key="1">
    <source>
        <dbReference type="SAM" id="MobiDB-lite"/>
    </source>
</evidence>
<evidence type="ECO:0008006" key="4">
    <source>
        <dbReference type="Google" id="ProtNLM"/>
    </source>
</evidence>
<geneLocation type="plasmid" evidence="3">
    <name>unnamed</name>
</geneLocation>
<keyword evidence="2" id="KW-0732">Signal</keyword>
<organism evidence="3">
    <name type="scientific">Borreliella afzelii</name>
    <name type="common">Borrelia afzelii</name>
    <dbReference type="NCBI Taxonomy" id="29518"/>
    <lineage>
        <taxon>Bacteria</taxon>
        <taxon>Pseudomonadati</taxon>
        <taxon>Spirochaetota</taxon>
        <taxon>Spirochaetia</taxon>
        <taxon>Spirochaetales</taxon>
        <taxon>Borreliaceae</taxon>
        <taxon>Borreliella</taxon>
    </lineage>
</organism>
<evidence type="ECO:0000313" key="3">
    <source>
        <dbReference type="EMBL" id="APJ09330.1"/>
    </source>
</evidence>
<feature type="chain" id="PRO_5009858223" description="Lipoprotein" evidence="2">
    <location>
        <begin position="29"/>
        <end position="99"/>
    </location>
</feature>
<dbReference type="EMBL" id="CP018269">
    <property type="protein sequence ID" value="APJ09330.1"/>
    <property type="molecule type" value="Genomic_DNA"/>
</dbReference>
<feature type="signal peptide" evidence="2">
    <location>
        <begin position="1"/>
        <end position="28"/>
    </location>
</feature>
<proteinExistence type="predicted"/>
<dbReference type="RefSeq" id="WP_012666204.1">
    <property type="nucleotide sequence ID" value="NZ_CAXOVU010000011.1"/>
</dbReference>